<comment type="caution">
    <text evidence="6">The sequence shown here is derived from an EMBL/GenBank/DDBJ whole genome shotgun (WGS) entry which is preliminary data.</text>
</comment>
<organism evidence="6 7">
    <name type="scientific">Cylicocyclus nassatus</name>
    <name type="common">Nematode worm</name>
    <dbReference type="NCBI Taxonomy" id="53992"/>
    <lineage>
        <taxon>Eukaryota</taxon>
        <taxon>Metazoa</taxon>
        <taxon>Ecdysozoa</taxon>
        <taxon>Nematoda</taxon>
        <taxon>Chromadorea</taxon>
        <taxon>Rhabditida</taxon>
        <taxon>Rhabditina</taxon>
        <taxon>Rhabditomorpha</taxon>
        <taxon>Strongyloidea</taxon>
        <taxon>Strongylidae</taxon>
        <taxon>Cylicocyclus</taxon>
    </lineage>
</organism>
<proteinExistence type="predicted"/>
<evidence type="ECO:0000256" key="5">
    <source>
        <dbReference type="SAM" id="Phobius"/>
    </source>
</evidence>
<name>A0AA36H522_CYLNA</name>
<dbReference type="EMBL" id="CATQJL010000305">
    <property type="protein sequence ID" value="CAJ0603900.1"/>
    <property type="molecule type" value="Genomic_DNA"/>
</dbReference>
<dbReference type="SUPFAM" id="SSF52058">
    <property type="entry name" value="L domain-like"/>
    <property type="match status" value="1"/>
</dbReference>
<protein>
    <submittedName>
        <fullName evidence="6">Uncharacterized protein</fullName>
    </submittedName>
</protein>
<evidence type="ECO:0000256" key="1">
    <source>
        <dbReference type="ARBA" id="ARBA00004141"/>
    </source>
</evidence>
<feature type="transmembrane region" description="Helical" evidence="5">
    <location>
        <begin position="292"/>
        <end position="313"/>
    </location>
</feature>
<dbReference type="Pfam" id="PF13520">
    <property type="entry name" value="AA_permease_2"/>
    <property type="match status" value="1"/>
</dbReference>
<evidence type="ECO:0000313" key="7">
    <source>
        <dbReference type="Proteomes" id="UP001176961"/>
    </source>
</evidence>
<feature type="transmembrane region" description="Helical" evidence="5">
    <location>
        <begin position="133"/>
        <end position="153"/>
    </location>
</feature>
<evidence type="ECO:0000256" key="3">
    <source>
        <dbReference type="ARBA" id="ARBA00022989"/>
    </source>
</evidence>
<accession>A0AA36H522</accession>
<feature type="transmembrane region" description="Helical" evidence="5">
    <location>
        <begin position="6"/>
        <end position="29"/>
    </location>
</feature>
<comment type="subcellular location">
    <subcellularLocation>
        <location evidence="1">Membrane</location>
        <topology evidence="1">Multi-pass membrane protein</topology>
    </subcellularLocation>
</comment>
<dbReference type="AlphaFoldDB" id="A0AA36H522"/>
<dbReference type="Proteomes" id="UP001176961">
    <property type="component" value="Unassembled WGS sequence"/>
</dbReference>
<evidence type="ECO:0000313" key="6">
    <source>
        <dbReference type="EMBL" id="CAJ0603900.1"/>
    </source>
</evidence>
<dbReference type="Gene3D" id="1.20.1740.10">
    <property type="entry name" value="Amino acid/polyamine transporter I"/>
    <property type="match status" value="1"/>
</dbReference>
<reference evidence="6" key="1">
    <citation type="submission" date="2023-07" db="EMBL/GenBank/DDBJ databases">
        <authorList>
            <consortium name="CYATHOMIX"/>
        </authorList>
    </citation>
    <scope>NUCLEOTIDE SEQUENCE</scope>
    <source>
        <strain evidence="6">N/A</strain>
    </source>
</reference>
<dbReference type="InterPro" id="IPR050598">
    <property type="entry name" value="AminoAcid_Transporter"/>
</dbReference>
<feature type="transmembrane region" description="Helical" evidence="5">
    <location>
        <begin position="41"/>
        <end position="63"/>
    </location>
</feature>
<feature type="transmembrane region" description="Helical" evidence="5">
    <location>
        <begin position="165"/>
        <end position="184"/>
    </location>
</feature>
<feature type="transmembrane region" description="Helical" evidence="5">
    <location>
        <begin position="369"/>
        <end position="387"/>
    </location>
</feature>
<keyword evidence="7" id="KW-1185">Reference proteome</keyword>
<keyword evidence="4 5" id="KW-0472">Membrane</keyword>
<keyword evidence="3 5" id="KW-1133">Transmembrane helix</keyword>
<keyword evidence="2 5" id="KW-0812">Transmembrane</keyword>
<feature type="transmembrane region" description="Helical" evidence="5">
    <location>
        <begin position="83"/>
        <end position="112"/>
    </location>
</feature>
<gene>
    <name evidence="6" type="ORF">CYNAS_LOCUS15883</name>
</gene>
<sequence>MTRKEVNRIGVFGATSYVIGSVIGSGIFVSPKGILEHAGSIGLSLIIWVLSAVLASLTAINYIELGTSIPESGAEFAYVMYVGWYPVAFSFLWLSTIIQCSCSGATLALTFGEYIMVAIDPLVCLSETDRKNAVLLFSYGILLLTCLLNMYSLSRVAAKLQMASMIAKVAALILIIAIGLYYMIFKGSTQHFSKDYAFKGSDFSVAQIVLALYQGNWAYGGYTCLNYGMEDIQIKNFKRTVPLAVLFGLLLSAGVYVLANVAYFAVLTPAEIMNSSAVATTFAQQTVGNFSYAMPALIAILMFGSINAEIFAWSRYIQAGARRGMMPTALALIQPDNDSPRTTVFLHTILSMAFCLIGNVYILVNYLTVVALLTTMFSVAALVYIKWKDIPVSTSAVKFHIFWPILNFIINIALLVIPVVVEPIKSGVGLVLFLLGVVCYFIFVRPKKTPEFLRKIDYVVTFFCQQIFWTVVDKIPEYKKESKSKDCKIDPAWTSYKTIYYLYRQLKNHTPCKMLNGNLRIKNIQATSMFLEAGIGLEITDNAHLLSVSFPTLEQVDGRIIIKNNPYLYSPLFVRNKETLSKLFRADSEISLKQFSSYGNSCNYLAASVVYISTFLAVFFAFVMIRLLSWIYTEPKSMPRADKVEKLDDKMDSS</sequence>
<evidence type="ECO:0000256" key="2">
    <source>
        <dbReference type="ARBA" id="ARBA00022692"/>
    </source>
</evidence>
<evidence type="ECO:0000256" key="4">
    <source>
        <dbReference type="ARBA" id="ARBA00023136"/>
    </source>
</evidence>
<feature type="transmembrane region" description="Helical" evidence="5">
    <location>
        <begin position="604"/>
        <end position="628"/>
    </location>
</feature>
<dbReference type="GO" id="GO:0015179">
    <property type="term" value="F:L-amino acid transmembrane transporter activity"/>
    <property type="evidence" value="ECO:0007669"/>
    <property type="project" value="TreeGrafter"/>
</dbReference>
<dbReference type="InterPro" id="IPR002293">
    <property type="entry name" value="AA/rel_permease1"/>
</dbReference>
<feature type="transmembrane region" description="Helical" evidence="5">
    <location>
        <begin position="427"/>
        <end position="444"/>
    </location>
</feature>
<dbReference type="PANTHER" id="PTHR11785:SF117">
    <property type="entry name" value="AMINO ACID TRANSPORTER"/>
    <property type="match status" value="1"/>
</dbReference>
<dbReference type="PANTHER" id="PTHR11785">
    <property type="entry name" value="AMINO ACID TRANSPORTER"/>
    <property type="match status" value="1"/>
</dbReference>
<feature type="transmembrane region" description="Helical" evidence="5">
    <location>
        <begin position="399"/>
        <end position="421"/>
    </location>
</feature>
<dbReference type="GO" id="GO:0016020">
    <property type="term" value="C:membrane"/>
    <property type="evidence" value="ECO:0007669"/>
    <property type="project" value="UniProtKB-SubCell"/>
</dbReference>
<feature type="transmembrane region" description="Helical" evidence="5">
    <location>
        <begin position="243"/>
        <end position="266"/>
    </location>
</feature>